<keyword evidence="4" id="KW-1185">Reference proteome</keyword>
<protein>
    <recommendedName>
        <fullName evidence="2">Phytase-like domain-containing protein</fullName>
    </recommendedName>
</protein>
<dbReference type="RefSeq" id="WP_072552623.1">
    <property type="nucleotide sequence ID" value="NZ_CP018153.1"/>
</dbReference>
<dbReference type="STRING" id="1913577.LPB144_05910"/>
<evidence type="ECO:0000256" key="1">
    <source>
        <dbReference type="SAM" id="SignalP"/>
    </source>
</evidence>
<dbReference type="Proteomes" id="UP000182510">
    <property type="component" value="Chromosome"/>
</dbReference>
<feature type="chain" id="PRO_5010322462" description="Phytase-like domain-containing protein" evidence="1">
    <location>
        <begin position="21"/>
        <end position="366"/>
    </location>
</feature>
<feature type="domain" description="Phytase-like" evidence="2">
    <location>
        <begin position="47"/>
        <end position="346"/>
    </location>
</feature>
<dbReference type="KEGG" id="grl:LPB144_05910"/>
<dbReference type="InterPro" id="IPR027372">
    <property type="entry name" value="Phytase-like_dom"/>
</dbReference>
<evidence type="ECO:0000259" key="2">
    <source>
        <dbReference type="Pfam" id="PF13449"/>
    </source>
</evidence>
<reference evidence="3 4" key="1">
    <citation type="submission" date="2016-11" db="EMBL/GenBank/DDBJ databases">
        <title>Gramella sp. LPB0144 isolated from marine environment.</title>
        <authorList>
            <person name="Kim E."/>
            <person name="Yi H."/>
        </authorList>
    </citation>
    <scope>NUCLEOTIDE SEQUENCE [LARGE SCALE GENOMIC DNA]</scope>
    <source>
        <strain evidence="3 4">LPB0144</strain>
    </source>
</reference>
<dbReference type="PANTHER" id="PTHR37957:SF1">
    <property type="entry name" value="PHYTASE-LIKE DOMAIN-CONTAINING PROTEIN"/>
    <property type="match status" value="1"/>
</dbReference>
<dbReference type="OrthoDB" id="9798539at2"/>
<feature type="signal peptide" evidence="1">
    <location>
        <begin position="1"/>
        <end position="20"/>
    </location>
</feature>
<dbReference type="Pfam" id="PF13449">
    <property type="entry name" value="Phytase-like"/>
    <property type="match status" value="1"/>
</dbReference>
<evidence type="ECO:0000313" key="4">
    <source>
        <dbReference type="Proteomes" id="UP000182510"/>
    </source>
</evidence>
<dbReference type="EMBL" id="CP018153">
    <property type="protein sequence ID" value="APG59975.1"/>
    <property type="molecule type" value="Genomic_DNA"/>
</dbReference>
<sequence length="366" mass="41779">MKRILVIVISSLLLLGCAMTNRLSNENIEIDFLDEHILPADLIYENTKVGGLSGIDYYNGSYYLVSDQASNPRIYIANIDIKNKKFESIELEKLITIEKTGQFFEAYLDLEAVRYDSDSKEIVIASEGMIDQSKDPGIYRLNEQGELKNKFKLPSYFSSTGNKKPRNNGVFEGLTESFDKKAYWTATELPLEHEGPKPKIYPTKSHIRITKFDKKTGDPVHQFVYKLDGISKLPINYFAVNGVTEILEYKQDRFLILERAYSAGYGSHGNTVKIFEVDASKATNTLNFENLKNENYLKAEKKLIFNFKSVRDKLTDGIIDNIEGMTFGPELENGKRSLILVSDNNFNSFSKQLNQFILLEIDFKNL</sequence>
<dbReference type="PANTHER" id="PTHR37957">
    <property type="entry name" value="BLR7070 PROTEIN"/>
    <property type="match status" value="1"/>
</dbReference>
<organism evidence="3 4">
    <name type="scientific">Christiangramia salexigens</name>
    <dbReference type="NCBI Taxonomy" id="1913577"/>
    <lineage>
        <taxon>Bacteria</taxon>
        <taxon>Pseudomonadati</taxon>
        <taxon>Bacteroidota</taxon>
        <taxon>Flavobacteriia</taxon>
        <taxon>Flavobacteriales</taxon>
        <taxon>Flavobacteriaceae</taxon>
        <taxon>Christiangramia</taxon>
    </lineage>
</organism>
<gene>
    <name evidence="3" type="ORF">LPB144_05910</name>
</gene>
<keyword evidence="1" id="KW-0732">Signal</keyword>
<name>A0A1L3J4B8_9FLAO</name>
<accession>A0A1L3J4B8</accession>
<dbReference type="AlphaFoldDB" id="A0A1L3J4B8"/>
<proteinExistence type="predicted"/>
<dbReference type="SUPFAM" id="SSF63829">
    <property type="entry name" value="Calcium-dependent phosphotriesterase"/>
    <property type="match status" value="1"/>
</dbReference>
<evidence type="ECO:0000313" key="3">
    <source>
        <dbReference type="EMBL" id="APG59975.1"/>
    </source>
</evidence>
<dbReference type="PROSITE" id="PS51257">
    <property type="entry name" value="PROKAR_LIPOPROTEIN"/>
    <property type="match status" value="1"/>
</dbReference>